<proteinExistence type="predicted"/>
<protein>
    <submittedName>
        <fullName evidence="2">Uncharacterized protein</fullName>
    </submittedName>
</protein>
<reference evidence="2" key="1">
    <citation type="submission" date="2017-02" db="UniProtKB">
        <authorList>
            <consortium name="WormBaseParasite"/>
        </authorList>
    </citation>
    <scope>IDENTIFICATION</scope>
</reference>
<keyword evidence="1" id="KW-1185">Reference proteome</keyword>
<accession>A0A0M3I095</accession>
<organism evidence="1 2">
    <name type="scientific">Ascaris lumbricoides</name>
    <name type="common">Giant roundworm</name>
    <dbReference type="NCBI Taxonomy" id="6252"/>
    <lineage>
        <taxon>Eukaryota</taxon>
        <taxon>Metazoa</taxon>
        <taxon>Ecdysozoa</taxon>
        <taxon>Nematoda</taxon>
        <taxon>Chromadorea</taxon>
        <taxon>Rhabditida</taxon>
        <taxon>Spirurina</taxon>
        <taxon>Ascaridomorpha</taxon>
        <taxon>Ascaridoidea</taxon>
        <taxon>Ascarididae</taxon>
        <taxon>Ascaris</taxon>
    </lineage>
</organism>
<dbReference type="WBParaSite" id="ALUE_0000951201-mRNA-1">
    <property type="protein sequence ID" value="ALUE_0000951201-mRNA-1"/>
    <property type="gene ID" value="ALUE_0000951201"/>
</dbReference>
<dbReference type="AlphaFoldDB" id="A0A0M3I095"/>
<evidence type="ECO:0000313" key="2">
    <source>
        <dbReference type="WBParaSite" id="ALUE_0000951201-mRNA-1"/>
    </source>
</evidence>
<dbReference type="Proteomes" id="UP000036681">
    <property type="component" value="Unplaced"/>
</dbReference>
<evidence type="ECO:0000313" key="1">
    <source>
        <dbReference type="Proteomes" id="UP000036681"/>
    </source>
</evidence>
<name>A0A0M3I095_ASCLU</name>
<sequence>MGRDSHSAQHSCLLTKFQLDIERRKVNTANILCRFITDGEQNQSQFINANMNFFSNSTSRLILPPRNHARSTVIPQRSLGEIGKYASSEGRFTIIDEK</sequence>